<sequence length="107" mass="11426">TFLSKSLHHRFTGEGKVGTYTPDPKVVAAVTMGRSRGTGQMGTFKLPSLASEVEVLSVELRGPATGVKADRLLSLLKTAPKDEVYRIKAVLDVAGTVRDSDQDDANP</sequence>
<accession>A0A0G4M235</accession>
<protein>
    <submittedName>
        <fullName evidence="1">Uncharacterized protein</fullName>
    </submittedName>
</protein>
<gene>
    <name evidence="1" type="ORF">BN1708_018349</name>
</gene>
<feature type="non-terminal residue" evidence="1">
    <location>
        <position position="107"/>
    </location>
</feature>
<dbReference type="EMBL" id="CVQH01020734">
    <property type="protein sequence ID" value="CRK28358.1"/>
    <property type="molecule type" value="Genomic_DNA"/>
</dbReference>
<dbReference type="STRING" id="100787.A0A0G4M235"/>
<dbReference type="Proteomes" id="UP000044602">
    <property type="component" value="Unassembled WGS sequence"/>
</dbReference>
<proteinExistence type="predicted"/>
<organism evidence="1 2">
    <name type="scientific">Verticillium longisporum</name>
    <name type="common">Verticillium dahliae var. longisporum</name>
    <dbReference type="NCBI Taxonomy" id="100787"/>
    <lineage>
        <taxon>Eukaryota</taxon>
        <taxon>Fungi</taxon>
        <taxon>Dikarya</taxon>
        <taxon>Ascomycota</taxon>
        <taxon>Pezizomycotina</taxon>
        <taxon>Sordariomycetes</taxon>
        <taxon>Hypocreomycetidae</taxon>
        <taxon>Glomerellales</taxon>
        <taxon>Plectosphaerellaceae</taxon>
        <taxon>Verticillium</taxon>
    </lineage>
</organism>
<evidence type="ECO:0000313" key="1">
    <source>
        <dbReference type="EMBL" id="CRK28358.1"/>
    </source>
</evidence>
<dbReference type="AlphaFoldDB" id="A0A0G4M235"/>
<name>A0A0G4M235_VERLO</name>
<feature type="non-terminal residue" evidence="1">
    <location>
        <position position="1"/>
    </location>
</feature>
<evidence type="ECO:0000313" key="2">
    <source>
        <dbReference type="Proteomes" id="UP000044602"/>
    </source>
</evidence>
<keyword evidence="2" id="KW-1185">Reference proteome</keyword>
<reference evidence="1 2" key="1">
    <citation type="submission" date="2015-05" db="EMBL/GenBank/DDBJ databases">
        <authorList>
            <person name="Wang D.B."/>
            <person name="Wang M."/>
        </authorList>
    </citation>
    <scope>NUCLEOTIDE SEQUENCE [LARGE SCALE GENOMIC DNA]</scope>
    <source>
        <strain evidence="1">VL1</strain>
    </source>
</reference>